<reference evidence="3" key="1">
    <citation type="submission" date="2025-08" db="UniProtKB">
        <authorList>
            <consortium name="RefSeq"/>
        </authorList>
    </citation>
    <scope>IDENTIFICATION</scope>
</reference>
<gene>
    <name evidence="3" type="primary">M1AP</name>
</gene>
<dbReference type="Proteomes" id="UP001652581">
    <property type="component" value="Chromosome 15"/>
</dbReference>
<dbReference type="InterPro" id="IPR033587">
    <property type="entry name" value="M1AP"/>
</dbReference>
<feature type="compositionally biased region" description="Gly residues" evidence="1">
    <location>
        <begin position="568"/>
        <end position="579"/>
    </location>
</feature>
<dbReference type="PANTHER" id="PTHR28642:SF1">
    <property type="entry name" value="MEIOSIS 1 ARREST PROTEIN"/>
    <property type="match status" value="1"/>
</dbReference>
<dbReference type="GeneID" id="102534332"/>
<feature type="region of interest" description="Disordered" evidence="1">
    <location>
        <begin position="477"/>
        <end position="588"/>
    </location>
</feature>
<evidence type="ECO:0000313" key="3">
    <source>
        <dbReference type="RefSeq" id="XP_072793546.1"/>
    </source>
</evidence>
<protein>
    <submittedName>
        <fullName evidence="3">Meiosis 1 arrest protein isoform X1</fullName>
    </submittedName>
</protein>
<keyword evidence="2" id="KW-1185">Reference proteome</keyword>
<dbReference type="RefSeq" id="XP_072793546.1">
    <property type="nucleotide sequence ID" value="XM_072937445.1"/>
</dbReference>
<proteinExistence type="predicted"/>
<accession>A0ABM5BAW4</accession>
<evidence type="ECO:0000313" key="2">
    <source>
        <dbReference type="Proteomes" id="UP001652581"/>
    </source>
</evidence>
<evidence type="ECO:0000256" key="1">
    <source>
        <dbReference type="SAM" id="MobiDB-lite"/>
    </source>
</evidence>
<name>A0ABM5BAW4_VICPA</name>
<dbReference type="PANTHER" id="PTHR28642">
    <property type="entry name" value="MEIOSIS 1 ARREST PROTEIN"/>
    <property type="match status" value="1"/>
</dbReference>
<feature type="compositionally biased region" description="Polar residues" evidence="1">
    <location>
        <begin position="545"/>
        <end position="560"/>
    </location>
</feature>
<organism evidence="2 3">
    <name type="scientific">Vicugna pacos</name>
    <name type="common">Alpaca</name>
    <name type="synonym">Lama pacos</name>
    <dbReference type="NCBI Taxonomy" id="30538"/>
    <lineage>
        <taxon>Eukaryota</taxon>
        <taxon>Metazoa</taxon>
        <taxon>Chordata</taxon>
        <taxon>Craniata</taxon>
        <taxon>Vertebrata</taxon>
        <taxon>Euteleostomi</taxon>
        <taxon>Mammalia</taxon>
        <taxon>Eutheria</taxon>
        <taxon>Laurasiatheria</taxon>
        <taxon>Artiodactyla</taxon>
        <taxon>Tylopoda</taxon>
        <taxon>Camelidae</taxon>
        <taxon>Vicugna</taxon>
    </lineage>
</organism>
<sequence length="588" mass="64314">MYHGQTTGKGSSHCMQIYQQPPRLLIVHITLPSWADICSNLCEALQNFFSLACSLVGPSRMSLFSLYMVQNQHECILPFVQVKGNFARLQACISELRLLQREGCFRPQGTSLQLAVEDGLQQLRQYSRHVTTGTALTYTSLEITVLTSQPGKEVVKQLEEGLKDTDLVRVRRLQVVEITKGVLGCIDSASPVEEPSSDENSVLGTDIDLQTVDNDVVSMEMFFKAWLHNSGTDQEHVHLLLPSRCLSNISRAGDNPMCLKCDLQERLLSPSLLPGTAGGSLRMDDPKGDFITLYQMASQSSASRYKLRVIKALKSSGVCESLTYGLPFILRPTSCWQLDWDELETNQQHFHALCHSLLKREWLLLAKGEPPSRGHSLREAASTFYVILPSCSATLLVRAVATRELLLPSSFPLLPEDLPADSLRTVETPQAEDGSRGALGRKNWNQVVASGLLAYRQRGQSLGLCCWLGGRRDAEREHAGRPGARTHLQPLAGLEPPLPTPEQHVCQASGPAPPKLGEPGPEKAGWAVADKSSSSQSHPPAYDSSPWQSPQDASSQQSFLRSLLPAFRGGGGGNGGGGMSLRALSHQH</sequence>